<dbReference type="Proteomes" id="UP000269115">
    <property type="component" value="Unassembled WGS sequence"/>
</dbReference>
<dbReference type="CDD" id="cd01949">
    <property type="entry name" value="GGDEF"/>
    <property type="match status" value="1"/>
</dbReference>
<evidence type="ECO:0000259" key="5">
    <source>
        <dbReference type="PROSITE" id="PS50883"/>
    </source>
</evidence>
<evidence type="ECO:0000313" key="7">
    <source>
        <dbReference type="EMBL" id="ROQ48057.1"/>
    </source>
</evidence>
<evidence type="ECO:0000313" key="8">
    <source>
        <dbReference type="Proteomes" id="UP000269115"/>
    </source>
</evidence>
<dbReference type="InterPro" id="IPR013767">
    <property type="entry name" value="PAS_fold"/>
</dbReference>
<dbReference type="PROSITE" id="PS50110">
    <property type="entry name" value="RESPONSE_REGULATORY"/>
    <property type="match status" value="1"/>
</dbReference>
<evidence type="ECO:0000256" key="2">
    <source>
        <dbReference type="SAM" id="MobiDB-lite"/>
    </source>
</evidence>
<dbReference type="InterPro" id="IPR001633">
    <property type="entry name" value="EAL_dom"/>
</dbReference>
<feature type="domain" description="EAL" evidence="5">
    <location>
        <begin position="448"/>
        <end position="702"/>
    </location>
</feature>
<dbReference type="Gene3D" id="3.40.50.2300">
    <property type="match status" value="1"/>
</dbReference>
<dbReference type="SMART" id="SM00267">
    <property type="entry name" value="GGDEF"/>
    <property type="match status" value="1"/>
</dbReference>
<dbReference type="PROSITE" id="PS50887">
    <property type="entry name" value="GGDEF"/>
    <property type="match status" value="1"/>
</dbReference>
<reference evidence="7 8" key="1">
    <citation type="submission" date="2018-11" db="EMBL/GenBank/DDBJ databases">
        <title>Genomic analyses of the natural microbiome of Caenorhabditis elegans.</title>
        <authorList>
            <person name="Samuel B."/>
        </authorList>
    </citation>
    <scope>NUCLEOTIDE SEQUENCE [LARGE SCALE GENOMIC DNA]</scope>
    <source>
        <strain evidence="7 8">BIGb0473</strain>
    </source>
</reference>
<dbReference type="SMART" id="SM00052">
    <property type="entry name" value="EAL"/>
    <property type="match status" value="1"/>
</dbReference>
<feature type="domain" description="PAS" evidence="4">
    <location>
        <begin position="150"/>
        <end position="198"/>
    </location>
</feature>
<dbReference type="Pfam" id="PF00989">
    <property type="entry name" value="PAS"/>
    <property type="match status" value="1"/>
</dbReference>
<dbReference type="InterPro" id="IPR035965">
    <property type="entry name" value="PAS-like_dom_sf"/>
</dbReference>
<dbReference type="SUPFAM" id="SSF55785">
    <property type="entry name" value="PYP-like sensor domain (PAS domain)"/>
    <property type="match status" value="1"/>
</dbReference>
<dbReference type="SMART" id="SM00448">
    <property type="entry name" value="REC"/>
    <property type="match status" value="1"/>
</dbReference>
<dbReference type="InterPro" id="IPR001789">
    <property type="entry name" value="Sig_transdc_resp-reg_receiver"/>
</dbReference>
<dbReference type="Gene3D" id="3.20.20.450">
    <property type="entry name" value="EAL domain"/>
    <property type="match status" value="1"/>
</dbReference>
<protein>
    <submittedName>
        <fullName evidence="7">Diguanylate cyclase (GGDEF)-like protein</fullName>
    </submittedName>
</protein>
<dbReference type="PANTHER" id="PTHR44757:SF2">
    <property type="entry name" value="BIOFILM ARCHITECTURE MAINTENANCE PROTEIN MBAA"/>
    <property type="match status" value="1"/>
</dbReference>
<dbReference type="Gene3D" id="3.30.450.20">
    <property type="entry name" value="PAS domain"/>
    <property type="match status" value="1"/>
</dbReference>
<evidence type="ECO:0000259" key="3">
    <source>
        <dbReference type="PROSITE" id="PS50110"/>
    </source>
</evidence>
<dbReference type="InterPro" id="IPR000014">
    <property type="entry name" value="PAS"/>
</dbReference>
<dbReference type="PROSITE" id="PS50883">
    <property type="entry name" value="EAL"/>
    <property type="match status" value="1"/>
</dbReference>
<comment type="caution">
    <text evidence="7">The sequence shown here is derived from an EMBL/GenBank/DDBJ whole genome shotgun (WGS) entry which is preliminary data.</text>
</comment>
<dbReference type="InterPro" id="IPR052155">
    <property type="entry name" value="Biofilm_reg_signaling"/>
</dbReference>
<dbReference type="PROSITE" id="PS50112">
    <property type="entry name" value="PAS"/>
    <property type="match status" value="1"/>
</dbReference>
<dbReference type="Pfam" id="PF00072">
    <property type="entry name" value="Response_reg"/>
    <property type="match status" value="1"/>
</dbReference>
<feature type="domain" description="GGDEF" evidence="6">
    <location>
        <begin position="306"/>
        <end position="439"/>
    </location>
</feature>
<dbReference type="EMBL" id="RJUR01000015">
    <property type="protein sequence ID" value="ROQ48057.1"/>
    <property type="molecule type" value="Genomic_DNA"/>
</dbReference>
<dbReference type="SUPFAM" id="SSF141868">
    <property type="entry name" value="EAL domain-like"/>
    <property type="match status" value="1"/>
</dbReference>
<accession>A0A9X8HIJ8</accession>
<proteinExistence type="predicted"/>
<dbReference type="SUPFAM" id="SSF55073">
    <property type="entry name" value="Nucleotide cyclase"/>
    <property type="match status" value="1"/>
</dbReference>
<evidence type="ECO:0000256" key="1">
    <source>
        <dbReference type="PROSITE-ProRule" id="PRU00169"/>
    </source>
</evidence>
<dbReference type="GO" id="GO:0006355">
    <property type="term" value="P:regulation of DNA-templated transcription"/>
    <property type="evidence" value="ECO:0007669"/>
    <property type="project" value="InterPro"/>
</dbReference>
<feature type="region of interest" description="Disordered" evidence="2">
    <location>
        <begin position="727"/>
        <end position="751"/>
    </location>
</feature>
<evidence type="ECO:0000259" key="4">
    <source>
        <dbReference type="PROSITE" id="PS50112"/>
    </source>
</evidence>
<evidence type="ECO:0000259" key="6">
    <source>
        <dbReference type="PROSITE" id="PS50887"/>
    </source>
</evidence>
<dbReference type="SUPFAM" id="SSF52172">
    <property type="entry name" value="CheY-like"/>
    <property type="match status" value="1"/>
</dbReference>
<dbReference type="Pfam" id="PF00563">
    <property type="entry name" value="EAL"/>
    <property type="match status" value="1"/>
</dbReference>
<keyword evidence="1" id="KW-0597">Phosphoprotein</keyword>
<gene>
    <name evidence="7" type="ORF">EDF85_3788</name>
</gene>
<dbReference type="InterPro" id="IPR000160">
    <property type="entry name" value="GGDEF_dom"/>
</dbReference>
<dbReference type="AlphaFoldDB" id="A0A9X8HIJ8"/>
<sequence>MDCAHPHTHDSGSVLLIVDDYPENLISLQALLAREDWRVLTASSGTEALSTLLEHEVDLVLLDVQMPGMDGFEVARLMRGSQRTCLTPIIFLTANEQSQAAVLKGYASGAVDYLFKPFDPHILKPKVQALLDQQRNRRALQRLSRDLEAERAFNASVLDNAAEGILVVAEDGRIRFANPAISRLLQAPVEQLQGADLLGFVQSPVPTRWRDSAFYQAYQERDIYRLHDAVLLTASGLPLPVALSCAALPGEQRAMVVTVLDMSVVRNLHQQLEFQAVTDPLTGLLNRRGFCQAAEAALLRSEHSDKAQALMYMDLDGFKRINDSLGHAAGDRVLHWVGEQLKECLGAYAILGRMGGDEFTALLDTLEYPEQAARFAEKLIERMSICQQIDGLEVTLGVSIGIATYSDCGPHLDGLLRAADAAMYAAKQAGRQQYRYYDQELNGRARSRLMLEDSVRDAIERHDFSLVYQPQVAFADGRLRGFEALLRWQHPSVGDVPPGLFLPLLEEARLVSRLASWIYTQGAAQRRAWEARFEPDLVLSISLSRVQFAMPNLVEELGRVIASHGLRPAQLEVEVAETSLAANLDIALRQLRRLRELGVRVALDDFGAGECSLRLLRDLPIDTLKLDRHLVARLPGSAADAALVRSVIGLCRDYGVCVVAEGVETREQAQWLQANGCAYAQGFLVARPLTAQRAGDFPAFFDWRNEAAGELSTLTPLPAMPRTHDRTQVPASLSACPARPGAPDDCPEPSG</sequence>
<dbReference type="NCBIfam" id="TIGR00254">
    <property type="entry name" value="GGDEF"/>
    <property type="match status" value="1"/>
</dbReference>
<organism evidence="7 8">
    <name type="scientific">Pseudomonas putida</name>
    <name type="common">Arthrobacter siderocapsulatus</name>
    <dbReference type="NCBI Taxonomy" id="303"/>
    <lineage>
        <taxon>Bacteria</taxon>
        <taxon>Pseudomonadati</taxon>
        <taxon>Pseudomonadota</taxon>
        <taxon>Gammaproteobacteria</taxon>
        <taxon>Pseudomonadales</taxon>
        <taxon>Pseudomonadaceae</taxon>
        <taxon>Pseudomonas</taxon>
    </lineage>
</organism>
<dbReference type="InterPro" id="IPR011006">
    <property type="entry name" value="CheY-like_superfamily"/>
</dbReference>
<feature type="modified residue" description="4-aspartylphosphate" evidence="1">
    <location>
        <position position="63"/>
    </location>
</feature>
<dbReference type="InterPro" id="IPR035919">
    <property type="entry name" value="EAL_sf"/>
</dbReference>
<dbReference type="GO" id="GO:0000160">
    <property type="term" value="P:phosphorelay signal transduction system"/>
    <property type="evidence" value="ECO:0007669"/>
    <property type="project" value="InterPro"/>
</dbReference>
<dbReference type="CDD" id="cd00130">
    <property type="entry name" value="PAS"/>
    <property type="match status" value="1"/>
</dbReference>
<name>A0A9X8HIJ8_PSEPU</name>
<dbReference type="PANTHER" id="PTHR44757">
    <property type="entry name" value="DIGUANYLATE CYCLASE DGCP"/>
    <property type="match status" value="1"/>
</dbReference>
<dbReference type="Gene3D" id="3.30.70.270">
    <property type="match status" value="1"/>
</dbReference>
<dbReference type="InterPro" id="IPR029787">
    <property type="entry name" value="Nucleotide_cyclase"/>
</dbReference>
<dbReference type="SMART" id="SM00091">
    <property type="entry name" value="PAS"/>
    <property type="match status" value="1"/>
</dbReference>
<dbReference type="InterPro" id="IPR043128">
    <property type="entry name" value="Rev_trsase/Diguanyl_cyclase"/>
</dbReference>
<dbReference type="CDD" id="cd01948">
    <property type="entry name" value="EAL"/>
    <property type="match status" value="1"/>
</dbReference>
<feature type="domain" description="Response regulatory" evidence="3">
    <location>
        <begin position="14"/>
        <end position="131"/>
    </location>
</feature>
<dbReference type="Pfam" id="PF00990">
    <property type="entry name" value="GGDEF"/>
    <property type="match status" value="1"/>
</dbReference>